<dbReference type="EMBL" id="UHEN01000001">
    <property type="protein sequence ID" value="SUN07205.1"/>
    <property type="molecule type" value="Genomic_DNA"/>
</dbReference>
<reference evidence="1" key="1">
    <citation type="submission" date="2016-12" db="EMBL/GenBank/DDBJ databases">
        <authorList>
            <person name="Song W.-J."/>
            <person name="Kurnit D.M."/>
        </authorList>
    </citation>
    <scope>NUCLEOTIDE SEQUENCE [LARGE SCALE GENOMIC DNA]</scope>
    <source>
        <strain evidence="1">ATCC 51725</strain>
    </source>
</reference>
<proteinExistence type="predicted"/>
<dbReference type="InterPro" id="IPR019493">
    <property type="entry name" value="Bacteriocin_IIb_lactacin-rel"/>
</dbReference>
<evidence type="ECO:0000313" key="3">
    <source>
        <dbReference type="EMBL" id="TFU31570.1"/>
    </source>
</evidence>
<evidence type="ECO:0000313" key="5">
    <source>
        <dbReference type="Proteomes" id="UP000255213"/>
    </source>
</evidence>
<gene>
    <name evidence="1" type="ORF">BU200_08690</name>
    <name evidence="3" type="ORF">E4U01_01835</name>
    <name evidence="2" type="ORF">NCTC12957_01057</name>
</gene>
<accession>A0A1Q8EBP3</accession>
<sequence>MNTQTISQFDILDTELLETVEGGYSGKDCLKDMGIYMLSGAGSGAMWGAPVGGVGAVPGAFVGAHVGAIAGGFVCMGGMIGNKFN</sequence>
<dbReference type="Proteomes" id="UP000186437">
    <property type="component" value="Unassembled WGS sequence"/>
</dbReference>
<dbReference type="Proteomes" id="UP000255213">
    <property type="component" value="Unassembled WGS sequence"/>
</dbReference>
<dbReference type="Proteomes" id="UP000297747">
    <property type="component" value="Unassembled WGS sequence"/>
</dbReference>
<organism evidence="1 4">
    <name type="scientific">Streptococcus acidominimus</name>
    <dbReference type="NCBI Taxonomy" id="1326"/>
    <lineage>
        <taxon>Bacteria</taxon>
        <taxon>Bacillati</taxon>
        <taxon>Bacillota</taxon>
        <taxon>Bacilli</taxon>
        <taxon>Lactobacillales</taxon>
        <taxon>Streptococcaceae</taxon>
        <taxon>Streptococcus</taxon>
    </lineage>
</organism>
<dbReference type="Pfam" id="PF10439">
    <property type="entry name" value="Bacteriocin_IIc"/>
    <property type="match status" value="1"/>
</dbReference>
<evidence type="ECO:0000313" key="2">
    <source>
        <dbReference type="EMBL" id="SUN07205.1"/>
    </source>
</evidence>
<name>A0A1Q8EBP3_STRAI</name>
<dbReference type="EMBL" id="MSJL01000046">
    <property type="protein sequence ID" value="OLF49203.1"/>
    <property type="molecule type" value="Genomic_DNA"/>
</dbReference>
<dbReference type="GO" id="GO:0042742">
    <property type="term" value="P:defense response to bacterium"/>
    <property type="evidence" value="ECO:0007669"/>
    <property type="project" value="InterPro"/>
</dbReference>
<dbReference type="EMBL" id="SPQA01000004">
    <property type="protein sequence ID" value="TFU31570.1"/>
    <property type="molecule type" value="Genomic_DNA"/>
</dbReference>
<evidence type="ECO:0000313" key="1">
    <source>
        <dbReference type="EMBL" id="OLF49203.1"/>
    </source>
</evidence>
<dbReference type="AlphaFoldDB" id="A0A1Q8EBP3"/>
<reference evidence="4" key="2">
    <citation type="submission" date="2016-12" db="EMBL/GenBank/DDBJ databases">
        <authorList>
            <person name="Gulvik C.A."/>
        </authorList>
    </citation>
    <scope>NUCLEOTIDE SEQUENCE [LARGE SCALE GENOMIC DNA]</scope>
    <source>
        <strain evidence="4">ATCC 51725</strain>
    </source>
</reference>
<dbReference type="OrthoDB" id="2237719at2"/>
<evidence type="ECO:0000313" key="6">
    <source>
        <dbReference type="Proteomes" id="UP000297747"/>
    </source>
</evidence>
<reference evidence="2 5" key="3">
    <citation type="submission" date="2018-06" db="EMBL/GenBank/DDBJ databases">
        <authorList>
            <consortium name="Pathogen Informatics"/>
            <person name="Doyle S."/>
        </authorList>
    </citation>
    <scope>NUCLEOTIDE SEQUENCE [LARGE SCALE GENOMIC DNA]</scope>
    <source>
        <strain evidence="2 5">NCTC12957</strain>
    </source>
</reference>
<evidence type="ECO:0000313" key="4">
    <source>
        <dbReference type="Proteomes" id="UP000186437"/>
    </source>
</evidence>
<reference evidence="3 6" key="4">
    <citation type="submission" date="2019-03" db="EMBL/GenBank/DDBJ databases">
        <title>Diversity of the mouse oral microbiome.</title>
        <authorList>
            <person name="Joseph S."/>
            <person name="Aduse-Opoku J."/>
            <person name="Curtis M."/>
            <person name="Wade W."/>
            <person name="Hashim A."/>
        </authorList>
    </citation>
    <scope>NUCLEOTIDE SEQUENCE [LARGE SCALE GENOMIC DNA]</scope>
    <source>
        <strain evidence="3 6">HT4</strain>
    </source>
</reference>
<keyword evidence="4" id="KW-1185">Reference proteome</keyword>
<dbReference type="RefSeq" id="WP_075099777.1">
    <property type="nucleotide sequence ID" value="NZ_CAKOCW010000001.1"/>
</dbReference>
<protein>
    <submittedName>
        <fullName evidence="2">Bacteriocin subunit</fullName>
    </submittedName>
    <submittedName>
        <fullName evidence="3">ComC/BlpC family peptide pheromone/bacteriocin</fullName>
    </submittedName>
    <submittedName>
        <fullName evidence="1">ThmA bacteriocin</fullName>
    </submittedName>
</protein>